<evidence type="ECO:0000313" key="2">
    <source>
        <dbReference type="Proteomes" id="UP000299102"/>
    </source>
</evidence>
<proteinExistence type="predicted"/>
<name>A0A4C1W735_EUMVA</name>
<dbReference type="Proteomes" id="UP000299102">
    <property type="component" value="Unassembled WGS sequence"/>
</dbReference>
<organism evidence="1 2">
    <name type="scientific">Eumeta variegata</name>
    <name type="common">Bagworm moth</name>
    <name type="synonym">Eumeta japonica</name>
    <dbReference type="NCBI Taxonomy" id="151549"/>
    <lineage>
        <taxon>Eukaryota</taxon>
        <taxon>Metazoa</taxon>
        <taxon>Ecdysozoa</taxon>
        <taxon>Arthropoda</taxon>
        <taxon>Hexapoda</taxon>
        <taxon>Insecta</taxon>
        <taxon>Pterygota</taxon>
        <taxon>Neoptera</taxon>
        <taxon>Endopterygota</taxon>
        <taxon>Lepidoptera</taxon>
        <taxon>Glossata</taxon>
        <taxon>Ditrysia</taxon>
        <taxon>Tineoidea</taxon>
        <taxon>Psychidae</taxon>
        <taxon>Oiketicinae</taxon>
        <taxon>Eumeta</taxon>
    </lineage>
</organism>
<gene>
    <name evidence="1" type="ORF">EVAR_24177_1</name>
</gene>
<keyword evidence="2" id="KW-1185">Reference proteome</keyword>
<evidence type="ECO:0000313" key="1">
    <source>
        <dbReference type="EMBL" id="GBP45984.1"/>
    </source>
</evidence>
<sequence>MFSAPNKILTVEYWYQIFQFPGLEKFVNFLHFDRARGVSTWARASAARASCELKLLRPHAARPLDRRRHVALTNKKFIQPVHTFRPHVLFNLDSKPKIQ</sequence>
<accession>A0A4C1W735</accession>
<reference evidence="1 2" key="1">
    <citation type="journal article" date="2019" name="Commun. Biol.">
        <title>The bagworm genome reveals a unique fibroin gene that provides high tensile strength.</title>
        <authorList>
            <person name="Kono N."/>
            <person name="Nakamura H."/>
            <person name="Ohtoshi R."/>
            <person name="Tomita M."/>
            <person name="Numata K."/>
            <person name="Arakawa K."/>
        </authorList>
    </citation>
    <scope>NUCLEOTIDE SEQUENCE [LARGE SCALE GENOMIC DNA]</scope>
</reference>
<dbReference type="AlphaFoldDB" id="A0A4C1W735"/>
<protein>
    <submittedName>
        <fullName evidence="1">Uncharacterized protein</fullName>
    </submittedName>
</protein>
<comment type="caution">
    <text evidence="1">The sequence shown here is derived from an EMBL/GenBank/DDBJ whole genome shotgun (WGS) entry which is preliminary data.</text>
</comment>
<dbReference type="EMBL" id="BGZK01000475">
    <property type="protein sequence ID" value="GBP45984.1"/>
    <property type="molecule type" value="Genomic_DNA"/>
</dbReference>